<proteinExistence type="predicted"/>
<dbReference type="EMBL" id="JARBHB010000006">
    <property type="protein sequence ID" value="KAJ8880353.1"/>
    <property type="molecule type" value="Genomic_DNA"/>
</dbReference>
<feature type="region of interest" description="Disordered" evidence="1">
    <location>
        <begin position="110"/>
        <end position="140"/>
    </location>
</feature>
<name>A0ABQ9H7S0_9NEOP</name>
<accession>A0ABQ9H7S0</accession>
<gene>
    <name evidence="2" type="ORF">PR048_016822</name>
</gene>
<evidence type="ECO:0000313" key="2">
    <source>
        <dbReference type="EMBL" id="KAJ8880353.1"/>
    </source>
</evidence>
<evidence type="ECO:0000313" key="3">
    <source>
        <dbReference type="Proteomes" id="UP001159363"/>
    </source>
</evidence>
<evidence type="ECO:0000256" key="1">
    <source>
        <dbReference type="SAM" id="MobiDB-lite"/>
    </source>
</evidence>
<sequence>MTPPPVLLHWSPLTGGGDYRPQFPLSEIRAIRKSQKFPRNPSIAQPIFNRSLFYYGCWYTPQWLVVTVSDWIVVLTDTEVIRDGASCAGERDWGRIGKESATAFVRDPFQHSPGVISENHGKPTSAWQDRESNPSPPECESSELPLRLLARIHYDRILTFASAWYNTKMFSSLKFWAAVFN</sequence>
<keyword evidence="3" id="KW-1185">Reference proteome</keyword>
<reference evidence="2 3" key="1">
    <citation type="submission" date="2023-02" db="EMBL/GenBank/DDBJ databases">
        <title>LHISI_Scaffold_Assembly.</title>
        <authorList>
            <person name="Stuart O.P."/>
            <person name="Cleave R."/>
            <person name="Magrath M.J.L."/>
            <person name="Mikheyev A.S."/>
        </authorList>
    </citation>
    <scope>NUCLEOTIDE SEQUENCE [LARGE SCALE GENOMIC DNA]</scope>
    <source>
        <strain evidence="2">Daus_M_001</strain>
        <tissue evidence="2">Leg muscle</tissue>
    </source>
</reference>
<comment type="caution">
    <text evidence="2">The sequence shown here is derived from an EMBL/GenBank/DDBJ whole genome shotgun (WGS) entry which is preliminary data.</text>
</comment>
<protein>
    <submittedName>
        <fullName evidence="2">Uncharacterized protein</fullName>
    </submittedName>
</protein>
<dbReference type="Proteomes" id="UP001159363">
    <property type="component" value="Chromosome 5"/>
</dbReference>
<organism evidence="2 3">
    <name type="scientific">Dryococelus australis</name>
    <dbReference type="NCBI Taxonomy" id="614101"/>
    <lineage>
        <taxon>Eukaryota</taxon>
        <taxon>Metazoa</taxon>
        <taxon>Ecdysozoa</taxon>
        <taxon>Arthropoda</taxon>
        <taxon>Hexapoda</taxon>
        <taxon>Insecta</taxon>
        <taxon>Pterygota</taxon>
        <taxon>Neoptera</taxon>
        <taxon>Polyneoptera</taxon>
        <taxon>Phasmatodea</taxon>
        <taxon>Verophasmatodea</taxon>
        <taxon>Anareolatae</taxon>
        <taxon>Phasmatidae</taxon>
        <taxon>Eurycanthinae</taxon>
        <taxon>Dryococelus</taxon>
    </lineage>
</organism>